<protein>
    <submittedName>
        <fullName evidence="1">Uncharacterized protein</fullName>
    </submittedName>
</protein>
<organism evidence="1 2">
    <name type="scientific">Streptomyces diacarni</name>
    <dbReference type="NCBI Taxonomy" id="2800381"/>
    <lineage>
        <taxon>Bacteria</taxon>
        <taxon>Bacillati</taxon>
        <taxon>Actinomycetota</taxon>
        <taxon>Actinomycetes</taxon>
        <taxon>Kitasatosporales</taxon>
        <taxon>Streptomycetaceae</taxon>
        <taxon>Streptomyces</taxon>
    </lineage>
</organism>
<accession>A0A367EHY9</accession>
<gene>
    <name evidence="1" type="ORF">DTL70_26955</name>
</gene>
<name>A0A367EHY9_9ACTN</name>
<proteinExistence type="predicted"/>
<keyword evidence="2" id="KW-1185">Reference proteome</keyword>
<dbReference type="Proteomes" id="UP000252914">
    <property type="component" value="Unassembled WGS sequence"/>
</dbReference>
<evidence type="ECO:0000313" key="2">
    <source>
        <dbReference type="Proteomes" id="UP000252914"/>
    </source>
</evidence>
<reference evidence="1 2" key="1">
    <citation type="submission" date="2018-06" db="EMBL/GenBank/DDBJ databases">
        <title>Streptomyces reniochalinae sp. nov. and Streptomyces diacarnus sp. nov. from marine sponges.</title>
        <authorList>
            <person name="Li L."/>
        </authorList>
    </citation>
    <scope>NUCLEOTIDE SEQUENCE [LARGE SCALE GENOMIC DNA]</scope>
    <source>
        <strain evidence="1 2">LHW51701</strain>
    </source>
</reference>
<sequence length="61" mass="6488">MWSYLPAVPLLVTPAAQTMRSSGALQLPVVLRMTVPFSESQHAAPFAQGFGLPAMPFVCAV</sequence>
<dbReference type="EMBL" id="QOIN01000054">
    <property type="protein sequence ID" value="RCG17708.1"/>
    <property type="molecule type" value="Genomic_DNA"/>
</dbReference>
<comment type="caution">
    <text evidence="1">The sequence shown here is derived from an EMBL/GenBank/DDBJ whole genome shotgun (WGS) entry which is preliminary data.</text>
</comment>
<evidence type="ECO:0000313" key="1">
    <source>
        <dbReference type="EMBL" id="RCG17708.1"/>
    </source>
</evidence>
<dbReference type="AlphaFoldDB" id="A0A367EHY9"/>